<dbReference type="EMBL" id="BARV01025796">
    <property type="protein sequence ID" value="GAI46467.1"/>
    <property type="molecule type" value="Genomic_DNA"/>
</dbReference>
<dbReference type="Pfam" id="PF05168">
    <property type="entry name" value="HEPN"/>
    <property type="match status" value="1"/>
</dbReference>
<comment type="caution">
    <text evidence="2">The sequence shown here is derived from an EMBL/GenBank/DDBJ whole genome shotgun (WGS) entry which is preliminary data.</text>
</comment>
<feature type="domain" description="HEPN" evidence="1">
    <location>
        <begin position="17"/>
        <end position="132"/>
    </location>
</feature>
<dbReference type="SUPFAM" id="SSF81593">
    <property type="entry name" value="Nucleotidyltransferase substrate binding subunit/domain"/>
    <property type="match status" value="1"/>
</dbReference>
<sequence length="135" mass="15478">MPKLDVPTKTINKSQYKNYLQKANEFFSAMRDAYLDEIWNAVALNAVHAAVSANDAFCTYHYGVRCVSPKHADAVKLLISLSKDEETKKNSTHLAWLINRKNLVEYEARLFTAKEAETATKHAERFLRWVKSKLS</sequence>
<dbReference type="InterPro" id="IPR007842">
    <property type="entry name" value="HEPN_dom"/>
</dbReference>
<organism evidence="2">
    <name type="scientific">marine sediment metagenome</name>
    <dbReference type="NCBI Taxonomy" id="412755"/>
    <lineage>
        <taxon>unclassified sequences</taxon>
        <taxon>metagenomes</taxon>
        <taxon>ecological metagenomes</taxon>
    </lineage>
</organism>
<dbReference type="AlphaFoldDB" id="X1NR14"/>
<evidence type="ECO:0000313" key="2">
    <source>
        <dbReference type="EMBL" id="GAI46467.1"/>
    </source>
</evidence>
<gene>
    <name evidence="2" type="ORF">S06H3_41801</name>
</gene>
<accession>X1NR14</accession>
<name>X1NR14_9ZZZZ</name>
<protein>
    <recommendedName>
        <fullName evidence="1">HEPN domain-containing protein</fullName>
    </recommendedName>
</protein>
<dbReference type="Gene3D" id="1.20.120.330">
    <property type="entry name" value="Nucleotidyltransferases domain 2"/>
    <property type="match status" value="1"/>
</dbReference>
<evidence type="ECO:0000259" key="1">
    <source>
        <dbReference type="Pfam" id="PF05168"/>
    </source>
</evidence>
<proteinExistence type="predicted"/>
<reference evidence="2" key="1">
    <citation type="journal article" date="2014" name="Front. Microbiol.">
        <title>High frequency of phylogenetically diverse reductive dehalogenase-homologous genes in deep subseafloor sedimentary metagenomes.</title>
        <authorList>
            <person name="Kawai M."/>
            <person name="Futagami T."/>
            <person name="Toyoda A."/>
            <person name="Takaki Y."/>
            <person name="Nishi S."/>
            <person name="Hori S."/>
            <person name="Arai W."/>
            <person name="Tsubouchi T."/>
            <person name="Morono Y."/>
            <person name="Uchiyama I."/>
            <person name="Ito T."/>
            <person name="Fujiyama A."/>
            <person name="Inagaki F."/>
            <person name="Takami H."/>
        </authorList>
    </citation>
    <scope>NUCLEOTIDE SEQUENCE</scope>
    <source>
        <strain evidence="2">Expedition CK06-06</strain>
    </source>
</reference>